<dbReference type="InterPro" id="IPR002347">
    <property type="entry name" value="SDR_fam"/>
</dbReference>
<gene>
    <name evidence="1" type="ORF">F7Q93_24130</name>
</gene>
<evidence type="ECO:0000313" key="1">
    <source>
        <dbReference type="EMBL" id="KAB0564664.1"/>
    </source>
</evidence>
<dbReference type="InterPro" id="IPR036291">
    <property type="entry name" value="NAD(P)-bd_dom_sf"/>
</dbReference>
<dbReference type="PRINTS" id="PR00081">
    <property type="entry name" value="GDHRDH"/>
</dbReference>
<dbReference type="AlphaFoldDB" id="A0A643EVB7"/>
<name>A0A643EVB7_9HYPH</name>
<dbReference type="EMBL" id="VZPE01000022">
    <property type="protein sequence ID" value="KAB0564664.1"/>
    <property type="molecule type" value="Genomic_DNA"/>
</dbReference>
<reference evidence="1" key="1">
    <citation type="submission" date="2019-09" db="EMBL/GenBank/DDBJ databases">
        <title>Draft genome sequences of 48 bacterial type strains from the CCUG.</title>
        <authorList>
            <person name="Tunovic T."/>
            <person name="Pineiro-Iglesias B."/>
            <person name="Unosson C."/>
            <person name="Inganas E."/>
            <person name="Ohlen M."/>
            <person name="Cardew S."/>
            <person name="Jensie-Markopoulos S."/>
            <person name="Salva-Serra F."/>
            <person name="Jaen-Luchoro D."/>
            <person name="Karlsson R."/>
            <person name="Svensson-Stadler L."/>
            <person name="Chun J."/>
            <person name="Moore E."/>
        </authorList>
    </citation>
    <scope>NUCLEOTIDE SEQUENCE</scope>
    <source>
        <strain evidence="1">CCUG 50899</strain>
    </source>
</reference>
<dbReference type="Pfam" id="PF13561">
    <property type="entry name" value="adh_short_C2"/>
    <property type="match status" value="1"/>
</dbReference>
<sequence>MLTGKTIVVTGVSSGIGAETARTIKRQGGTVIGVDRNPAGEAVDSFFQADLSSRDSIDALVASLPHGIDGLANIAGVPPTAPPEVVVAVNVVGLKYLTEKLVSKMSENGAIVSIASLAGVGWADSVPQIRAAEGLEFDQIPDFCREHDIDEQRSYFFSKEAVIVWTLQNRWTWRDRGIRINAVSPGPVETPILADFVKTLGARVEEDMRVMDRPGRPSDIAPVVAFLLSDGSRWIRGVNIPADGGMNSYILSHKHNL</sequence>
<dbReference type="SUPFAM" id="SSF51735">
    <property type="entry name" value="NAD(P)-binding Rossmann-fold domains"/>
    <property type="match status" value="1"/>
</dbReference>
<protein>
    <submittedName>
        <fullName evidence="1">SDR family oxidoreductase</fullName>
    </submittedName>
</protein>
<proteinExistence type="predicted"/>
<dbReference type="NCBIfam" id="NF009092">
    <property type="entry name" value="PRK12428.1"/>
    <property type="match status" value="1"/>
</dbReference>
<dbReference type="PANTHER" id="PTHR43975">
    <property type="entry name" value="ZGC:101858"/>
    <property type="match status" value="1"/>
</dbReference>
<accession>A0A643EVB7</accession>
<organism evidence="1">
    <name type="scientific">Brucella pituitosa</name>
    <dbReference type="NCBI Taxonomy" id="571256"/>
    <lineage>
        <taxon>Bacteria</taxon>
        <taxon>Pseudomonadati</taxon>
        <taxon>Pseudomonadota</taxon>
        <taxon>Alphaproteobacteria</taxon>
        <taxon>Hyphomicrobiales</taxon>
        <taxon>Brucellaceae</taxon>
        <taxon>Brucella/Ochrobactrum group</taxon>
        <taxon>Brucella</taxon>
    </lineage>
</organism>
<comment type="caution">
    <text evidence="1">The sequence shown here is derived from an EMBL/GenBank/DDBJ whole genome shotgun (WGS) entry which is preliminary data.</text>
</comment>
<dbReference type="PANTHER" id="PTHR43975:SF2">
    <property type="entry name" value="EG:BACR7A4.14 PROTEIN-RELATED"/>
    <property type="match status" value="1"/>
</dbReference>
<dbReference type="Gene3D" id="3.40.50.720">
    <property type="entry name" value="NAD(P)-binding Rossmann-like Domain"/>
    <property type="match status" value="1"/>
</dbReference>
<dbReference type="Pfam" id="PF00106">
    <property type="entry name" value="adh_short"/>
    <property type="match status" value="1"/>
</dbReference>